<evidence type="ECO:0000256" key="3">
    <source>
        <dbReference type="ARBA" id="ARBA00022475"/>
    </source>
</evidence>
<keyword evidence="6 7" id="KW-0472">Membrane</keyword>
<evidence type="ECO:0000313" key="8">
    <source>
        <dbReference type="EMBL" id="MEC5384317.1"/>
    </source>
</evidence>
<evidence type="ECO:0000256" key="5">
    <source>
        <dbReference type="ARBA" id="ARBA00022989"/>
    </source>
</evidence>
<dbReference type="RefSeq" id="WP_327597297.1">
    <property type="nucleotide sequence ID" value="NZ_JAYXHS010000001.1"/>
</dbReference>
<keyword evidence="3" id="KW-1003">Cell membrane</keyword>
<feature type="transmembrane region" description="Helical" evidence="7">
    <location>
        <begin position="131"/>
        <end position="150"/>
    </location>
</feature>
<dbReference type="PANTHER" id="PTHR33508">
    <property type="entry name" value="UPF0056 MEMBRANE PROTEIN YHCE"/>
    <property type="match status" value="1"/>
</dbReference>
<keyword evidence="4 7" id="KW-0812">Transmembrane</keyword>
<keyword evidence="9" id="KW-1185">Reference proteome</keyword>
<feature type="transmembrane region" description="Helical" evidence="7">
    <location>
        <begin position="55"/>
        <end position="75"/>
    </location>
</feature>
<reference evidence="8 9" key="1">
    <citation type="submission" date="2024-01" db="EMBL/GenBank/DDBJ databases">
        <title>Uliginosibacterium soil sp. nov.</title>
        <authorList>
            <person name="Lv Y."/>
        </authorList>
    </citation>
    <scope>NUCLEOTIDE SEQUENCE [LARGE SCALE GENOMIC DNA]</scope>
    <source>
        <strain evidence="8 9">H3</strain>
    </source>
</reference>
<protein>
    <recommendedName>
        <fullName evidence="7">UPF0056 membrane protein</fullName>
    </recommendedName>
</protein>
<dbReference type="Pfam" id="PF01914">
    <property type="entry name" value="MarC"/>
    <property type="match status" value="1"/>
</dbReference>
<dbReference type="PANTHER" id="PTHR33508:SF1">
    <property type="entry name" value="UPF0056 MEMBRANE PROTEIN YHCE"/>
    <property type="match status" value="1"/>
</dbReference>
<sequence>MSSLLPYVATFLKALALIPLTLLPIINPLSGAPIFAQTAGNNPYVVTLMARQVAINGWFILVGSMLIGSYVLEVFGISLPIVRIGGGLLVAAAGWRMLNDHGADAVQDAVQDAVAQQASDMSVLEIKRRSIFPMTFPLTVGPGSIAAAIALGANFPDTPLRFLHGVIIATVGASLTVAVVYLVYSNAARLLQRLGDVGTLVMMRLMAFILLCVGIEIMWTGWAELNHIGS</sequence>
<dbReference type="Proteomes" id="UP001331561">
    <property type="component" value="Unassembled WGS sequence"/>
</dbReference>
<keyword evidence="5 7" id="KW-1133">Transmembrane helix</keyword>
<evidence type="ECO:0000256" key="4">
    <source>
        <dbReference type="ARBA" id="ARBA00022692"/>
    </source>
</evidence>
<dbReference type="EMBL" id="JAYXHS010000001">
    <property type="protein sequence ID" value="MEC5384317.1"/>
    <property type="molecule type" value="Genomic_DNA"/>
</dbReference>
<comment type="caution">
    <text evidence="8">The sequence shown here is derived from an EMBL/GenBank/DDBJ whole genome shotgun (WGS) entry which is preliminary data.</text>
</comment>
<evidence type="ECO:0000256" key="1">
    <source>
        <dbReference type="ARBA" id="ARBA00004651"/>
    </source>
</evidence>
<comment type="caution">
    <text evidence="7">Lacks conserved residue(s) required for the propagation of feature annotation.</text>
</comment>
<evidence type="ECO:0000256" key="7">
    <source>
        <dbReference type="RuleBase" id="RU362048"/>
    </source>
</evidence>
<dbReference type="InterPro" id="IPR002771">
    <property type="entry name" value="Multi_antbiot-R_MarC"/>
</dbReference>
<comment type="subcellular location">
    <subcellularLocation>
        <location evidence="1 7">Cell membrane</location>
        <topology evidence="1 7">Multi-pass membrane protein</topology>
    </subcellularLocation>
</comment>
<feature type="transmembrane region" description="Helical" evidence="7">
    <location>
        <begin position="162"/>
        <end position="184"/>
    </location>
</feature>
<evidence type="ECO:0000256" key="6">
    <source>
        <dbReference type="ARBA" id="ARBA00023136"/>
    </source>
</evidence>
<feature type="transmembrane region" description="Helical" evidence="7">
    <location>
        <begin position="205"/>
        <end position="222"/>
    </location>
</feature>
<proteinExistence type="inferred from homology"/>
<comment type="similarity">
    <text evidence="2 7">Belongs to the UPF0056 (MarC) family.</text>
</comment>
<accession>A0ABU6JXI1</accession>
<name>A0ABU6JXI1_9RHOO</name>
<organism evidence="8 9">
    <name type="scientific">Uliginosibacterium silvisoli</name>
    <dbReference type="NCBI Taxonomy" id="3114758"/>
    <lineage>
        <taxon>Bacteria</taxon>
        <taxon>Pseudomonadati</taxon>
        <taxon>Pseudomonadota</taxon>
        <taxon>Betaproteobacteria</taxon>
        <taxon>Rhodocyclales</taxon>
        <taxon>Zoogloeaceae</taxon>
        <taxon>Uliginosibacterium</taxon>
    </lineage>
</organism>
<evidence type="ECO:0000313" key="9">
    <source>
        <dbReference type="Proteomes" id="UP001331561"/>
    </source>
</evidence>
<evidence type="ECO:0000256" key="2">
    <source>
        <dbReference type="ARBA" id="ARBA00009784"/>
    </source>
</evidence>
<gene>
    <name evidence="8" type="ORF">VVD49_01210</name>
</gene>